<dbReference type="PANTHER" id="PTHR31790">
    <property type="entry name" value="OS02G0783600 PROTEIN"/>
    <property type="match status" value="1"/>
</dbReference>
<proteinExistence type="predicted"/>
<feature type="transmembrane region" description="Helical" evidence="1">
    <location>
        <begin position="149"/>
        <end position="171"/>
    </location>
</feature>
<comment type="caution">
    <text evidence="2">The sequence shown here is derived from an EMBL/GenBank/DDBJ whole genome shotgun (WGS) entry which is preliminary data.</text>
</comment>
<feature type="transmembrane region" description="Helical" evidence="1">
    <location>
        <begin position="263"/>
        <end position="283"/>
    </location>
</feature>
<dbReference type="PANTHER" id="PTHR31790:SF526">
    <property type="entry name" value="OS12G0618150 PROTEIN"/>
    <property type="match status" value="1"/>
</dbReference>
<name>A0ABU6V9D8_9FABA</name>
<protein>
    <submittedName>
        <fullName evidence="2">Uncharacterized protein</fullName>
    </submittedName>
</protein>
<dbReference type="EMBL" id="JASCZI010151156">
    <property type="protein sequence ID" value="MED6170302.1"/>
    <property type="molecule type" value="Genomic_DNA"/>
</dbReference>
<evidence type="ECO:0000256" key="1">
    <source>
        <dbReference type="SAM" id="Phobius"/>
    </source>
</evidence>
<accession>A0ABU6V9D8</accession>
<evidence type="ECO:0000313" key="3">
    <source>
        <dbReference type="Proteomes" id="UP001341840"/>
    </source>
</evidence>
<dbReference type="Proteomes" id="UP001341840">
    <property type="component" value="Unassembled WGS sequence"/>
</dbReference>
<reference evidence="2 3" key="1">
    <citation type="journal article" date="2023" name="Plants (Basel)">
        <title>Bridging the Gap: Combining Genomics and Transcriptomics Approaches to Understand Stylosanthes scabra, an Orphan Legume from the Brazilian Caatinga.</title>
        <authorList>
            <person name="Ferreira-Neto J.R.C."/>
            <person name="da Silva M.D."/>
            <person name="Binneck E."/>
            <person name="de Melo N.F."/>
            <person name="da Silva R.H."/>
            <person name="de Melo A.L.T.M."/>
            <person name="Pandolfi V."/>
            <person name="Bustamante F.O."/>
            <person name="Brasileiro-Vidal A.C."/>
            <person name="Benko-Iseppon A.M."/>
        </authorList>
    </citation>
    <scope>NUCLEOTIDE SEQUENCE [LARGE SCALE GENOMIC DNA]</scope>
    <source>
        <tissue evidence="2">Leaves</tissue>
    </source>
</reference>
<dbReference type="InterPro" id="IPR052361">
    <property type="entry name" value="F-box_domain"/>
</dbReference>
<keyword evidence="1" id="KW-1133">Transmembrane helix</keyword>
<keyword evidence="1" id="KW-0472">Membrane</keyword>
<keyword evidence="1" id="KW-0812">Transmembrane</keyword>
<organism evidence="2 3">
    <name type="scientific">Stylosanthes scabra</name>
    <dbReference type="NCBI Taxonomy" id="79078"/>
    <lineage>
        <taxon>Eukaryota</taxon>
        <taxon>Viridiplantae</taxon>
        <taxon>Streptophyta</taxon>
        <taxon>Embryophyta</taxon>
        <taxon>Tracheophyta</taxon>
        <taxon>Spermatophyta</taxon>
        <taxon>Magnoliopsida</taxon>
        <taxon>eudicotyledons</taxon>
        <taxon>Gunneridae</taxon>
        <taxon>Pentapetalae</taxon>
        <taxon>rosids</taxon>
        <taxon>fabids</taxon>
        <taxon>Fabales</taxon>
        <taxon>Fabaceae</taxon>
        <taxon>Papilionoideae</taxon>
        <taxon>50 kb inversion clade</taxon>
        <taxon>dalbergioids sensu lato</taxon>
        <taxon>Dalbergieae</taxon>
        <taxon>Pterocarpus clade</taxon>
        <taxon>Stylosanthes</taxon>
    </lineage>
</organism>
<evidence type="ECO:0000313" key="2">
    <source>
        <dbReference type="EMBL" id="MED6170302.1"/>
    </source>
</evidence>
<keyword evidence="3" id="KW-1185">Reference proteome</keyword>
<sequence length="302" mass="35062">MENLISSSQFANEHVRRLIAADPSLSDPRVAYNHPYLLYRYKRFGDFSVRSLLENPAEPTKVVRFEGRLSHYSIGSCNGLLCLLESVGMKSRVMLWNPCTGLASPSLEIRDIQQEFIHFARTLPGEPFKIFQVTAYLATVEGYSCLAPLLLTGFVCMTLLWIAFVLSLDLVKESFSEFSLPHKNLVHETILQELCVLRNCLAVCFKHWETGWSVWLMQEYGVTQSWTKLAVIPYHPRLSGVHLRPLCVWEMMLLWRLHHLQRWFCITLMMAALTFLSLTAPYWNLLGMIYYWNRPFLFIMKA</sequence>
<gene>
    <name evidence="2" type="ORF">PIB30_029686</name>
</gene>